<dbReference type="Gene3D" id="2.60.120.1440">
    <property type="match status" value="1"/>
</dbReference>
<dbReference type="Proteomes" id="UP000184474">
    <property type="component" value="Unassembled WGS sequence"/>
</dbReference>
<proteinExistence type="predicted"/>
<accession>A0A1M6P8Y0</accession>
<dbReference type="GO" id="GO:0016989">
    <property type="term" value="F:sigma factor antagonist activity"/>
    <property type="evidence" value="ECO:0007669"/>
    <property type="project" value="TreeGrafter"/>
</dbReference>
<keyword evidence="1" id="KW-0472">Membrane</keyword>
<keyword evidence="5" id="KW-1185">Reference proteome</keyword>
<feature type="domain" description="FecR protein" evidence="2">
    <location>
        <begin position="104"/>
        <end position="192"/>
    </location>
</feature>
<name>A0A1M6P8Y0_REIAG</name>
<evidence type="ECO:0000313" key="5">
    <source>
        <dbReference type="Proteomes" id="UP000184474"/>
    </source>
</evidence>
<dbReference type="RefSeq" id="WP_073121706.1">
    <property type="nucleotide sequence ID" value="NZ_FRAA01000002.1"/>
</dbReference>
<keyword evidence="1" id="KW-1133">Transmembrane helix</keyword>
<dbReference type="Pfam" id="PF04773">
    <property type="entry name" value="FecR"/>
    <property type="match status" value="1"/>
</dbReference>
<dbReference type="PANTHER" id="PTHR30273:SF2">
    <property type="entry name" value="PROTEIN FECR"/>
    <property type="match status" value="1"/>
</dbReference>
<evidence type="ECO:0000313" key="4">
    <source>
        <dbReference type="EMBL" id="SHK04386.1"/>
    </source>
</evidence>
<evidence type="ECO:0000259" key="2">
    <source>
        <dbReference type="Pfam" id="PF04773"/>
    </source>
</evidence>
<feature type="transmembrane region" description="Helical" evidence="1">
    <location>
        <begin position="73"/>
        <end position="95"/>
    </location>
</feature>
<feature type="domain" description="Protein FecR C-terminal" evidence="3">
    <location>
        <begin position="237"/>
        <end position="301"/>
    </location>
</feature>
<dbReference type="Pfam" id="PF16344">
    <property type="entry name" value="FecR_C"/>
    <property type="match status" value="1"/>
</dbReference>
<dbReference type="InterPro" id="IPR006860">
    <property type="entry name" value="FecR"/>
</dbReference>
<dbReference type="EMBL" id="FRAA01000002">
    <property type="protein sequence ID" value="SHK04386.1"/>
    <property type="molecule type" value="Genomic_DNA"/>
</dbReference>
<dbReference type="Gene3D" id="3.55.50.30">
    <property type="match status" value="1"/>
</dbReference>
<reference evidence="5" key="1">
    <citation type="submission" date="2016-11" db="EMBL/GenBank/DDBJ databases">
        <authorList>
            <person name="Varghese N."/>
            <person name="Submissions S."/>
        </authorList>
    </citation>
    <scope>NUCLEOTIDE SEQUENCE [LARGE SCALE GENOMIC DNA]</scope>
    <source>
        <strain evidence="5">DSM 26134</strain>
    </source>
</reference>
<dbReference type="STRING" id="156994.SAMN04488028_102596"/>
<evidence type="ECO:0000256" key="1">
    <source>
        <dbReference type="SAM" id="Phobius"/>
    </source>
</evidence>
<keyword evidence="1" id="KW-0812">Transmembrane</keyword>
<protein>
    <submittedName>
        <fullName evidence="4">FecR family protein</fullName>
    </submittedName>
</protein>
<dbReference type="PIRSF" id="PIRSF018266">
    <property type="entry name" value="FecR"/>
    <property type="match status" value="1"/>
</dbReference>
<dbReference type="InterPro" id="IPR032508">
    <property type="entry name" value="FecR_C"/>
</dbReference>
<dbReference type="PANTHER" id="PTHR30273">
    <property type="entry name" value="PERIPLASMIC SIGNAL SENSOR AND SIGMA FACTOR ACTIVATOR FECR-RELATED"/>
    <property type="match status" value="1"/>
</dbReference>
<dbReference type="AlphaFoldDB" id="A0A1M6P8Y0"/>
<evidence type="ECO:0000259" key="3">
    <source>
        <dbReference type="Pfam" id="PF16344"/>
    </source>
</evidence>
<organism evidence="4 5">
    <name type="scientific">Reichenbachiella agariperforans</name>
    <dbReference type="NCBI Taxonomy" id="156994"/>
    <lineage>
        <taxon>Bacteria</taxon>
        <taxon>Pseudomonadati</taxon>
        <taxon>Bacteroidota</taxon>
        <taxon>Cytophagia</taxon>
        <taxon>Cytophagales</taxon>
        <taxon>Reichenbachiellaceae</taxon>
        <taxon>Reichenbachiella</taxon>
    </lineage>
</organism>
<dbReference type="InterPro" id="IPR012373">
    <property type="entry name" value="Ferrdict_sens_TM"/>
</dbReference>
<gene>
    <name evidence="4" type="ORF">SAMN04488028_102596</name>
</gene>
<sequence>MSTHNNDTDPLIQEWMQGNLTDDDLEQRIGREELRKYQQILSEVDQWTPSLSDEVFDPREILDRKSAKVVPMINWRTISVAASVAVILTLGFLFFRDTGTEYYAAYGEQLEFELPDGSDVVLAANSTVRWEDEDWSGETRRLVLDGKAFFKVIPGSKFSVMTDQGSVEVLGTAFDVSTFGVGMWVNCYEGRVLARDVSKAKAQIIKAGQSSLLVDGSWERIVPIKDESPLWLGKKPTFKNTPILLVIKEIESLYHVKVITGEVDMNRRFTGSIPTDDLSLALKIVFGTLGIQFEIDEDQVLLSQD</sequence>